<evidence type="ECO:0000313" key="1">
    <source>
        <dbReference type="EMBL" id="PHN04331.1"/>
    </source>
</evidence>
<reference evidence="1 2" key="1">
    <citation type="submission" date="2017-10" db="EMBL/GenBank/DDBJ databases">
        <title>The draft genome sequence of Lewinella nigricans NBRC 102662.</title>
        <authorList>
            <person name="Wang K."/>
        </authorList>
    </citation>
    <scope>NUCLEOTIDE SEQUENCE [LARGE SCALE GENOMIC DNA]</scope>
    <source>
        <strain evidence="1 2">NBRC 102662</strain>
    </source>
</reference>
<dbReference type="EMBL" id="PDUD01000026">
    <property type="protein sequence ID" value="PHN04331.1"/>
    <property type="molecule type" value="Genomic_DNA"/>
</dbReference>
<dbReference type="AlphaFoldDB" id="A0A2D0N742"/>
<accession>A0A2D0N742</accession>
<protein>
    <submittedName>
        <fullName evidence="1">Uncharacterized protein</fullName>
    </submittedName>
</protein>
<dbReference type="Proteomes" id="UP000223913">
    <property type="component" value="Unassembled WGS sequence"/>
</dbReference>
<evidence type="ECO:0000313" key="2">
    <source>
        <dbReference type="Proteomes" id="UP000223913"/>
    </source>
</evidence>
<gene>
    <name evidence="1" type="ORF">CRP01_22480</name>
</gene>
<proteinExistence type="predicted"/>
<name>A0A2D0N742_FLAN2</name>
<comment type="caution">
    <text evidence="1">The sequence shown here is derived from an EMBL/GenBank/DDBJ whole genome shotgun (WGS) entry which is preliminary data.</text>
</comment>
<organism evidence="1 2">
    <name type="scientific">Flavilitoribacter nigricans (strain ATCC 23147 / DSM 23189 / NBRC 102662 / NCIMB 1420 / SS-2)</name>
    <name type="common">Lewinella nigricans</name>
    <dbReference type="NCBI Taxonomy" id="1122177"/>
    <lineage>
        <taxon>Bacteria</taxon>
        <taxon>Pseudomonadati</taxon>
        <taxon>Bacteroidota</taxon>
        <taxon>Saprospiria</taxon>
        <taxon>Saprospirales</taxon>
        <taxon>Lewinellaceae</taxon>
        <taxon>Flavilitoribacter</taxon>
    </lineage>
</organism>
<keyword evidence="2" id="KW-1185">Reference proteome</keyword>
<sequence>MRTNKFFSAGLWYLLFWRSGFIGFERGLNLCKIRWMIWQIGRMRGLIHLIDFLKGSHFSSR</sequence>